<sequence length="152" mass="17082">PNRSASFIPLGFSLMAYTSEKLLFVCSSDEGFEPTLSAQLIKSRATKSIIKLFEILIRNSIYYCCLPCFIYRLLQRLIPFVTTNQGNQKSLYLKSSNSFASDSTNFADPISQCRILLGNRFAITPRRMASVRFAAYENGALHLSFPKQASTN</sequence>
<gene>
    <name evidence="1" type="ORF">LCGC14_2222780</name>
</gene>
<protein>
    <submittedName>
        <fullName evidence="1">Uncharacterized protein</fullName>
    </submittedName>
</protein>
<name>A0A0F9DAJ5_9ZZZZ</name>
<dbReference type="AlphaFoldDB" id="A0A0F9DAJ5"/>
<accession>A0A0F9DAJ5</accession>
<comment type="caution">
    <text evidence="1">The sequence shown here is derived from an EMBL/GenBank/DDBJ whole genome shotgun (WGS) entry which is preliminary data.</text>
</comment>
<reference evidence="1" key="1">
    <citation type="journal article" date="2015" name="Nature">
        <title>Complex archaea that bridge the gap between prokaryotes and eukaryotes.</title>
        <authorList>
            <person name="Spang A."/>
            <person name="Saw J.H."/>
            <person name="Jorgensen S.L."/>
            <person name="Zaremba-Niedzwiedzka K."/>
            <person name="Martijn J."/>
            <person name="Lind A.E."/>
            <person name="van Eijk R."/>
            <person name="Schleper C."/>
            <person name="Guy L."/>
            <person name="Ettema T.J."/>
        </authorList>
    </citation>
    <scope>NUCLEOTIDE SEQUENCE</scope>
</reference>
<feature type="non-terminal residue" evidence="1">
    <location>
        <position position="1"/>
    </location>
</feature>
<proteinExistence type="predicted"/>
<organism evidence="1">
    <name type="scientific">marine sediment metagenome</name>
    <dbReference type="NCBI Taxonomy" id="412755"/>
    <lineage>
        <taxon>unclassified sequences</taxon>
        <taxon>metagenomes</taxon>
        <taxon>ecological metagenomes</taxon>
    </lineage>
</organism>
<evidence type="ECO:0000313" key="1">
    <source>
        <dbReference type="EMBL" id="KKL58699.1"/>
    </source>
</evidence>
<dbReference type="EMBL" id="LAZR01029732">
    <property type="protein sequence ID" value="KKL58699.1"/>
    <property type="molecule type" value="Genomic_DNA"/>
</dbReference>